<protein>
    <submittedName>
        <fullName evidence="1">OsmC family protein</fullName>
    </submittedName>
</protein>
<comment type="caution">
    <text evidence="1">The sequence shown here is derived from an EMBL/GenBank/DDBJ whole genome shotgun (WGS) entry which is preliminary data.</text>
</comment>
<reference evidence="1" key="1">
    <citation type="submission" date="2022-04" db="EMBL/GenBank/DDBJ databases">
        <title>Desulfatitalea alkaliphila sp. nov., a novel anaerobic sulfate-reducing bacterium isolated from terrestrial mud volcano, Taman Peninsula, Russia.</title>
        <authorList>
            <person name="Khomyakova M.A."/>
            <person name="Merkel A.Y."/>
            <person name="Slobodkin A.I."/>
        </authorList>
    </citation>
    <scope>NUCLEOTIDE SEQUENCE</scope>
    <source>
        <strain evidence="1">M08but</strain>
    </source>
</reference>
<keyword evidence="2" id="KW-1185">Reference proteome</keyword>
<dbReference type="Proteomes" id="UP001165427">
    <property type="component" value="Unassembled WGS sequence"/>
</dbReference>
<evidence type="ECO:0000313" key="1">
    <source>
        <dbReference type="EMBL" id="MCJ8502721.1"/>
    </source>
</evidence>
<gene>
    <name evidence="1" type="ORF">MRX98_19250</name>
</gene>
<dbReference type="PANTHER" id="PTHR34352:SF1">
    <property type="entry name" value="PROTEIN YHFA"/>
    <property type="match status" value="1"/>
</dbReference>
<dbReference type="Pfam" id="PF02566">
    <property type="entry name" value="OsmC"/>
    <property type="match status" value="1"/>
</dbReference>
<dbReference type="InterPro" id="IPR003718">
    <property type="entry name" value="OsmC/Ohr_fam"/>
</dbReference>
<proteinExistence type="predicted"/>
<dbReference type="PANTHER" id="PTHR34352">
    <property type="entry name" value="PROTEIN YHFA"/>
    <property type="match status" value="1"/>
</dbReference>
<dbReference type="RefSeq" id="WP_246913966.1">
    <property type="nucleotide sequence ID" value="NZ_JALJRB010000032.1"/>
</dbReference>
<dbReference type="InterPro" id="IPR036102">
    <property type="entry name" value="OsmC/Ohrsf"/>
</dbReference>
<name>A0AA41R828_9BACT</name>
<dbReference type="SUPFAM" id="SSF82784">
    <property type="entry name" value="OsmC-like"/>
    <property type="match status" value="1"/>
</dbReference>
<accession>A0AA41R828</accession>
<dbReference type="InterPro" id="IPR015946">
    <property type="entry name" value="KH_dom-like_a/b"/>
</dbReference>
<dbReference type="AlphaFoldDB" id="A0AA41R828"/>
<dbReference type="Gene3D" id="3.30.300.20">
    <property type="match status" value="1"/>
</dbReference>
<organism evidence="1 2">
    <name type="scientific">Desulfatitalea alkaliphila</name>
    <dbReference type="NCBI Taxonomy" id="2929485"/>
    <lineage>
        <taxon>Bacteria</taxon>
        <taxon>Pseudomonadati</taxon>
        <taxon>Thermodesulfobacteriota</taxon>
        <taxon>Desulfobacteria</taxon>
        <taxon>Desulfobacterales</taxon>
        <taxon>Desulfosarcinaceae</taxon>
        <taxon>Desulfatitalea</taxon>
    </lineage>
</organism>
<evidence type="ECO:0000313" key="2">
    <source>
        <dbReference type="Proteomes" id="UP001165427"/>
    </source>
</evidence>
<dbReference type="EMBL" id="JALJRB010000032">
    <property type="protein sequence ID" value="MCJ8502721.1"/>
    <property type="molecule type" value="Genomic_DNA"/>
</dbReference>
<sequence length="147" mass="16000">MPTTTVRWVLGKQFVGTDSRHQSVVLSGDDPASGVSPSQVLLIGLSACSAYDVLNIMNKKRQPLTMLEVIAEGEQDAKPPWAYRRIHLTYRVSGKDLTPKALTQAIRLSQEKYCSVAATVRGVAEITTEFVIVAPTDSNAKNGPDEE</sequence>